<dbReference type="InterPro" id="IPR004323">
    <property type="entry name" value="Ion_tolerance_CutA"/>
</dbReference>
<proteinExistence type="inferred from homology"/>
<accession>A0A644TPX1</accession>
<dbReference type="EMBL" id="VSSQ01000041">
    <property type="protein sequence ID" value="MPL68467.1"/>
    <property type="molecule type" value="Genomic_DNA"/>
</dbReference>
<gene>
    <name evidence="2" type="primary">cutA_3</name>
    <name evidence="2" type="ORF">SDC9_14189</name>
</gene>
<sequence length="103" mass="12135">MKTIIIQTTCSSEEEAENIAKILIEEKFAACIQLSQMKSFYNWDNQFCSDKETLLNIKTRKKHFKKIKSKIKELHSYDVPEIIQLDISKSSKKYLKFIKDNTI</sequence>
<comment type="caution">
    <text evidence="2">The sequence shown here is derived from an EMBL/GenBank/DDBJ whole genome shotgun (WGS) entry which is preliminary data.</text>
</comment>
<evidence type="ECO:0000313" key="2">
    <source>
        <dbReference type="EMBL" id="MPL68467.1"/>
    </source>
</evidence>
<organism evidence="2">
    <name type="scientific">bioreactor metagenome</name>
    <dbReference type="NCBI Taxonomy" id="1076179"/>
    <lineage>
        <taxon>unclassified sequences</taxon>
        <taxon>metagenomes</taxon>
        <taxon>ecological metagenomes</taxon>
    </lineage>
</organism>
<dbReference type="Gene3D" id="3.30.70.120">
    <property type="match status" value="1"/>
</dbReference>
<dbReference type="AlphaFoldDB" id="A0A644TPX1"/>
<dbReference type="InterPro" id="IPR015867">
    <property type="entry name" value="N-reg_PII/ATP_PRibTrfase_C"/>
</dbReference>
<reference evidence="2" key="1">
    <citation type="submission" date="2019-08" db="EMBL/GenBank/DDBJ databases">
        <authorList>
            <person name="Kucharzyk K."/>
            <person name="Murdoch R.W."/>
            <person name="Higgins S."/>
            <person name="Loffler F."/>
        </authorList>
    </citation>
    <scope>NUCLEOTIDE SEQUENCE</scope>
</reference>
<dbReference type="GO" id="GO:0005507">
    <property type="term" value="F:copper ion binding"/>
    <property type="evidence" value="ECO:0007669"/>
    <property type="project" value="TreeGrafter"/>
</dbReference>
<dbReference type="PANTHER" id="PTHR23419:SF8">
    <property type="entry name" value="FI09726P"/>
    <property type="match status" value="1"/>
</dbReference>
<evidence type="ECO:0000256" key="1">
    <source>
        <dbReference type="ARBA" id="ARBA00010169"/>
    </source>
</evidence>
<dbReference type="SUPFAM" id="SSF54913">
    <property type="entry name" value="GlnB-like"/>
    <property type="match status" value="1"/>
</dbReference>
<dbReference type="Pfam" id="PF03091">
    <property type="entry name" value="CutA1"/>
    <property type="match status" value="1"/>
</dbReference>
<protein>
    <submittedName>
        <fullName evidence="2">Divalent-cation tolerance protein CutA</fullName>
    </submittedName>
</protein>
<dbReference type="GO" id="GO:0010038">
    <property type="term" value="P:response to metal ion"/>
    <property type="evidence" value="ECO:0007669"/>
    <property type="project" value="InterPro"/>
</dbReference>
<name>A0A644TPX1_9ZZZZ</name>
<dbReference type="InterPro" id="IPR011322">
    <property type="entry name" value="N-reg_PII-like_a/b"/>
</dbReference>
<comment type="similarity">
    <text evidence="1">Belongs to the CutA family.</text>
</comment>
<dbReference type="PANTHER" id="PTHR23419">
    <property type="entry name" value="DIVALENT CATION TOLERANCE CUTA-RELATED"/>
    <property type="match status" value="1"/>
</dbReference>